<dbReference type="KEGG" id="lut:Lupro_09155"/>
<name>A0A0X8G7E7_9FLAO</name>
<proteinExistence type="predicted"/>
<evidence type="ECO:0000313" key="2">
    <source>
        <dbReference type="Proteomes" id="UP000059672"/>
    </source>
</evidence>
<sequence>MLSSLFLSSCDSNEDKDIEDIVSLLIKKSIEDDMLYKNDSLMIKENLFINGKFIVAVHNEMTPILNNFGLRKHQNEFKETFQKLQSLKQSKKINFQIDNSLKDVLITDFTPELREDFSKGKIYKSYHMVNSFSRVAIVNNKALATYSISYSPLDGISYLVYLKKENGTWYIFDRQLLSIS</sequence>
<reference evidence="2" key="1">
    <citation type="submission" date="2015-12" db="EMBL/GenBank/DDBJ databases">
        <title>Complete genome sequence of Lutibacter profundus strain LP1.</title>
        <authorList>
            <person name="Wissuwa J."/>
            <person name="Le Moine Bauer S."/>
            <person name="Stokke R."/>
            <person name="Dahle H."/>
            <person name="Steen I.H."/>
        </authorList>
    </citation>
    <scope>NUCLEOTIDE SEQUENCE [LARGE SCALE GENOMIC DNA]</scope>
    <source>
        <strain evidence="2">LP1</strain>
    </source>
</reference>
<gene>
    <name evidence="1" type="ORF">Lupro_09155</name>
</gene>
<dbReference type="AlphaFoldDB" id="A0A0X8G7E7"/>
<evidence type="ECO:0000313" key="1">
    <source>
        <dbReference type="EMBL" id="AMC11419.1"/>
    </source>
</evidence>
<keyword evidence="2" id="KW-1185">Reference proteome</keyword>
<accession>A0A0X8G7E7</accession>
<organism evidence="1 2">
    <name type="scientific">Lutibacter profundi</name>
    <dbReference type="NCBI Taxonomy" id="1622118"/>
    <lineage>
        <taxon>Bacteria</taxon>
        <taxon>Pseudomonadati</taxon>
        <taxon>Bacteroidota</taxon>
        <taxon>Flavobacteriia</taxon>
        <taxon>Flavobacteriales</taxon>
        <taxon>Flavobacteriaceae</taxon>
        <taxon>Lutibacter</taxon>
    </lineage>
</organism>
<dbReference type="EMBL" id="CP013355">
    <property type="protein sequence ID" value="AMC11419.1"/>
    <property type="molecule type" value="Genomic_DNA"/>
</dbReference>
<reference evidence="1 2" key="2">
    <citation type="journal article" date="2016" name="Int. J. Syst. Evol. Microbiol.">
        <title>Lutibacter profundi sp. nov., isolated from a deep-sea hydrothermal system on the Arctic Mid-Ocean Ridge and emended description of the genus Lutibacter.</title>
        <authorList>
            <person name="Le Moine Bauer S."/>
            <person name="Roalkvam I."/>
            <person name="Steen I.H."/>
            <person name="Dahle H."/>
        </authorList>
    </citation>
    <scope>NUCLEOTIDE SEQUENCE [LARGE SCALE GENOMIC DNA]</scope>
    <source>
        <strain evidence="1 2">LP1</strain>
    </source>
</reference>
<dbReference type="Proteomes" id="UP000059672">
    <property type="component" value="Chromosome"/>
</dbReference>
<protein>
    <submittedName>
        <fullName evidence="1">Uncharacterized protein</fullName>
    </submittedName>
</protein>